<dbReference type="AlphaFoldDB" id="A0A1C7NUS7"/>
<keyword evidence="2 3" id="KW-0808">Transferase</keyword>
<dbReference type="Pfam" id="PF03808">
    <property type="entry name" value="Glyco_tran_WecG"/>
    <property type="match status" value="1"/>
</dbReference>
<protein>
    <submittedName>
        <fullName evidence="3">UDP-N-acetyl-D-mannosaminuronic acid transferase</fullName>
    </submittedName>
</protein>
<evidence type="ECO:0000313" key="3">
    <source>
        <dbReference type="EMBL" id="OBZ92757.1"/>
    </source>
</evidence>
<keyword evidence="4" id="KW-1185">Reference proteome</keyword>
<dbReference type="PANTHER" id="PTHR34136">
    <property type="match status" value="1"/>
</dbReference>
<dbReference type="CDD" id="cd06533">
    <property type="entry name" value="Glyco_transf_WecG_TagA"/>
    <property type="match status" value="1"/>
</dbReference>
<name>A0A1C7NUS7_9HYPH</name>
<dbReference type="OrthoDB" id="9771846at2"/>
<dbReference type="PATRIC" id="fig|1612624.7.peg.2847"/>
<dbReference type="STRING" id="1612624.ADU59_25660"/>
<accession>A0A1C7NUS7</accession>
<comment type="caution">
    <text evidence="3">The sequence shown here is derived from an EMBL/GenBank/DDBJ whole genome shotgun (WGS) entry which is preliminary data.</text>
</comment>
<reference evidence="3 4" key="1">
    <citation type="journal article" date="2016" name="Syst. Appl. Microbiol.">
        <title>Pararhizobium polonicum sp. nov. isolated from tumors on stone fruit rootstocks.</title>
        <authorList>
            <person name="Pulawska J."/>
            <person name="Kuzmanovic N."/>
            <person name="Willems A."/>
            <person name="Pothier J.F."/>
        </authorList>
    </citation>
    <scope>NUCLEOTIDE SEQUENCE [LARGE SCALE GENOMIC DNA]</scope>
    <source>
        <strain evidence="3 4">F5.1</strain>
    </source>
</reference>
<dbReference type="InterPro" id="IPR004629">
    <property type="entry name" value="WecG_TagA_CpsF"/>
</dbReference>
<dbReference type="GO" id="GO:0016758">
    <property type="term" value="F:hexosyltransferase activity"/>
    <property type="evidence" value="ECO:0007669"/>
    <property type="project" value="TreeGrafter"/>
</dbReference>
<dbReference type="NCBIfam" id="TIGR00696">
    <property type="entry name" value="wecG_tagA_cpsF"/>
    <property type="match status" value="1"/>
</dbReference>
<gene>
    <name evidence="3" type="ORF">ADU59_25660</name>
</gene>
<evidence type="ECO:0000313" key="4">
    <source>
        <dbReference type="Proteomes" id="UP000093111"/>
    </source>
</evidence>
<sequence length="271" mass="30401">MNIFAGTSIVASQRMILDMPVCDFGWADAFAFADEVAAMPIGQTVISFLNANNANLMMRDPEYRAVLNRHIVLPDGHGVDLASWLFHGKIFPANLNGTDFVPALMTYITTPRRIAMIGARPEVLARAAENFRKHAPWHEFVAVADGYIDADQSDDVMAEVRALKPDILLIAMGSPKQEKWIDRHVGPGHARLVISVGALFDFMAEEVPRASPTVRRLRLEWLHRLVQEPSRLWRRYLLGNPLFIYYILRHKLSGGKKVSPVGGRRAGSRSY</sequence>
<dbReference type="EMBL" id="LGLV01000018">
    <property type="protein sequence ID" value="OBZ92757.1"/>
    <property type="molecule type" value="Genomic_DNA"/>
</dbReference>
<proteinExistence type="predicted"/>
<organism evidence="3 4">
    <name type="scientific">Pararhizobium polonicum</name>
    <dbReference type="NCBI Taxonomy" id="1612624"/>
    <lineage>
        <taxon>Bacteria</taxon>
        <taxon>Pseudomonadati</taxon>
        <taxon>Pseudomonadota</taxon>
        <taxon>Alphaproteobacteria</taxon>
        <taxon>Hyphomicrobiales</taxon>
        <taxon>Rhizobiaceae</taxon>
        <taxon>Rhizobium/Agrobacterium group</taxon>
        <taxon>Pararhizobium</taxon>
    </lineage>
</organism>
<keyword evidence="1" id="KW-0328">Glycosyltransferase</keyword>
<dbReference type="PANTHER" id="PTHR34136:SF1">
    <property type="entry name" value="UDP-N-ACETYL-D-MANNOSAMINURONIC ACID TRANSFERASE"/>
    <property type="match status" value="1"/>
</dbReference>
<evidence type="ECO:0000256" key="1">
    <source>
        <dbReference type="ARBA" id="ARBA00022676"/>
    </source>
</evidence>
<dbReference type="Proteomes" id="UP000093111">
    <property type="component" value="Unassembled WGS sequence"/>
</dbReference>
<evidence type="ECO:0000256" key="2">
    <source>
        <dbReference type="ARBA" id="ARBA00022679"/>
    </source>
</evidence>
<dbReference type="RefSeq" id="WP_068957966.1">
    <property type="nucleotide sequence ID" value="NZ_LGLV01000018.1"/>
</dbReference>